<feature type="signal peptide" evidence="8">
    <location>
        <begin position="1"/>
        <end position="22"/>
    </location>
</feature>
<dbReference type="GO" id="GO:0005886">
    <property type="term" value="C:plasma membrane"/>
    <property type="evidence" value="ECO:0007669"/>
    <property type="project" value="UniProtKB-SubCell"/>
</dbReference>
<dbReference type="SUPFAM" id="SSF51306">
    <property type="entry name" value="LexA/Signal peptidase"/>
    <property type="match status" value="1"/>
</dbReference>
<feature type="active site" evidence="6">
    <location>
        <position position="39"/>
    </location>
</feature>
<evidence type="ECO:0000256" key="4">
    <source>
        <dbReference type="ARBA" id="ARBA00013208"/>
    </source>
</evidence>
<evidence type="ECO:0000256" key="3">
    <source>
        <dbReference type="ARBA" id="ARBA00009370"/>
    </source>
</evidence>
<keyword evidence="8" id="KW-0732">Signal</keyword>
<dbReference type="InterPro" id="IPR036286">
    <property type="entry name" value="LexA/Signal_pep-like_sf"/>
</dbReference>
<evidence type="ECO:0000259" key="9">
    <source>
        <dbReference type="Pfam" id="PF10502"/>
    </source>
</evidence>
<evidence type="ECO:0000313" key="11">
    <source>
        <dbReference type="Proteomes" id="UP000198362"/>
    </source>
</evidence>
<dbReference type="AlphaFoldDB" id="A0A239P323"/>
<dbReference type="InterPro" id="IPR019533">
    <property type="entry name" value="Peptidase_S26"/>
</dbReference>
<proteinExistence type="inferred from homology"/>
<keyword evidence="5 7" id="KW-0378">Hydrolase</keyword>
<dbReference type="EC" id="3.4.21.89" evidence="4 7"/>
<evidence type="ECO:0000256" key="2">
    <source>
        <dbReference type="ARBA" id="ARBA00004401"/>
    </source>
</evidence>
<dbReference type="GO" id="GO:0006465">
    <property type="term" value="P:signal peptide processing"/>
    <property type="evidence" value="ECO:0007669"/>
    <property type="project" value="InterPro"/>
</dbReference>
<keyword evidence="11" id="KW-1185">Reference proteome</keyword>
<dbReference type="CDD" id="cd06530">
    <property type="entry name" value="S26_SPase_I"/>
    <property type="match status" value="1"/>
</dbReference>
<dbReference type="Pfam" id="PF10502">
    <property type="entry name" value="Peptidase_S26"/>
    <property type="match status" value="1"/>
</dbReference>
<dbReference type="PANTHER" id="PTHR43390:SF1">
    <property type="entry name" value="CHLOROPLAST PROCESSING PEPTIDASE"/>
    <property type="match status" value="1"/>
</dbReference>
<dbReference type="PRINTS" id="PR00727">
    <property type="entry name" value="LEADERPTASE"/>
</dbReference>
<comment type="subcellular location">
    <subcellularLocation>
        <location evidence="2">Cell membrane</location>
        <topology evidence="2">Single-pass type II membrane protein</topology>
    </subcellularLocation>
    <subcellularLocation>
        <location evidence="7">Membrane</location>
        <topology evidence="7">Single-pass type II membrane protein</topology>
    </subcellularLocation>
</comment>
<evidence type="ECO:0000256" key="7">
    <source>
        <dbReference type="RuleBase" id="RU362042"/>
    </source>
</evidence>
<evidence type="ECO:0000256" key="6">
    <source>
        <dbReference type="PIRSR" id="PIRSR600223-1"/>
    </source>
</evidence>
<dbReference type="OrthoDB" id="3366698at2"/>
<evidence type="ECO:0000256" key="5">
    <source>
        <dbReference type="ARBA" id="ARBA00022801"/>
    </source>
</evidence>
<dbReference type="Gene3D" id="2.10.109.10">
    <property type="entry name" value="Umud Fragment, subunit A"/>
    <property type="match status" value="1"/>
</dbReference>
<feature type="chain" id="PRO_5013303369" description="Signal peptidase I" evidence="8">
    <location>
        <begin position="23"/>
        <end position="177"/>
    </location>
</feature>
<sequence length="177" mass="18355">MKRLLSLLVVGTVIGTSGCGDAATAVSAQPEQFTQGGVSMEPTVKSGQVITARPVDDGYRPAHGDIVLFRPSGGKWGDRDTTFLKRVVAVGGETVACCDPAGKVTVDGAPLDEPYVTDDAPLDSPPNPDVCDSRRFGPVEVPKDEVFVLGDNRAASNDSRCAGPVPATAVTAVMIDQ</sequence>
<organism evidence="10 11">
    <name type="scientific">Asanoa hainanensis</name>
    <dbReference type="NCBI Taxonomy" id="560556"/>
    <lineage>
        <taxon>Bacteria</taxon>
        <taxon>Bacillati</taxon>
        <taxon>Actinomycetota</taxon>
        <taxon>Actinomycetes</taxon>
        <taxon>Micromonosporales</taxon>
        <taxon>Micromonosporaceae</taxon>
        <taxon>Asanoa</taxon>
    </lineage>
</organism>
<dbReference type="Proteomes" id="UP000198362">
    <property type="component" value="Unassembled WGS sequence"/>
</dbReference>
<comment type="similarity">
    <text evidence="3 7">Belongs to the peptidase S26 family.</text>
</comment>
<accession>A0A239P323</accession>
<gene>
    <name evidence="10" type="ORF">SAMN05421812_112175</name>
</gene>
<evidence type="ECO:0000256" key="1">
    <source>
        <dbReference type="ARBA" id="ARBA00000677"/>
    </source>
</evidence>
<dbReference type="NCBIfam" id="TIGR02227">
    <property type="entry name" value="sigpep_I_bact"/>
    <property type="match status" value="1"/>
</dbReference>
<dbReference type="GO" id="GO:0009003">
    <property type="term" value="F:signal peptidase activity"/>
    <property type="evidence" value="ECO:0007669"/>
    <property type="project" value="UniProtKB-EC"/>
</dbReference>
<dbReference type="PANTHER" id="PTHR43390">
    <property type="entry name" value="SIGNAL PEPTIDASE I"/>
    <property type="match status" value="1"/>
</dbReference>
<feature type="domain" description="Peptidase S26" evidence="9">
    <location>
        <begin position="30"/>
        <end position="172"/>
    </location>
</feature>
<keyword evidence="7" id="KW-0645">Protease</keyword>
<name>A0A239P323_9ACTN</name>
<reference evidence="10 11" key="1">
    <citation type="submission" date="2017-06" db="EMBL/GenBank/DDBJ databases">
        <authorList>
            <person name="Kim H.J."/>
            <person name="Triplett B.A."/>
        </authorList>
    </citation>
    <scope>NUCLEOTIDE SEQUENCE [LARGE SCALE GENOMIC DNA]</scope>
    <source>
        <strain evidence="10 11">CGMCC 4.5593</strain>
    </source>
</reference>
<evidence type="ECO:0000256" key="8">
    <source>
        <dbReference type="SAM" id="SignalP"/>
    </source>
</evidence>
<comment type="catalytic activity">
    <reaction evidence="1 7">
        <text>Cleavage of hydrophobic, N-terminal signal or leader sequences from secreted and periplasmic proteins.</text>
        <dbReference type="EC" id="3.4.21.89"/>
    </reaction>
</comment>
<protein>
    <recommendedName>
        <fullName evidence="4 7">Signal peptidase I</fullName>
        <ecNumber evidence="4 7">3.4.21.89</ecNumber>
    </recommendedName>
</protein>
<evidence type="ECO:0000313" key="10">
    <source>
        <dbReference type="EMBL" id="SNT60729.1"/>
    </source>
</evidence>
<dbReference type="EMBL" id="FZPH01000012">
    <property type="protein sequence ID" value="SNT60729.1"/>
    <property type="molecule type" value="Genomic_DNA"/>
</dbReference>
<dbReference type="PROSITE" id="PS00761">
    <property type="entry name" value="SPASE_I_3"/>
    <property type="match status" value="1"/>
</dbReference>
<dbReference type="InterPro" id="IPR019758">
    <property type="entry name" value="Pept_S26A_signal_pept_1_CS"/>
</dbReference>
<dbReference type="RefSeq" id="WP_089253347.1">
    <property type="nucleotide sequence ID" value="NZ_FZPH01000012.1"/>
</dbReference>
<dbReference type="GO" id="GO:0004252">
    <property type="term" value="F:serine-type endopeptidase activity"/>
    <property type="evidence" value="ECO:0007669"/>
    <property type="project" value="InterPro"/>
</dbReference>
<feature type="active site" evidence="6">
    <location>
        <position position="85"/>
    </location>
</feature>
<dbReference type="InterPro" id="IPR000223">
    <property type="entry name" value="Pept_S26A_signal_pept_1"/>
</dbReference>
<dbReference type="PROSITE" id="PS51257">
    <property type="entry name" value="PROKAR_LIPOPROTEIN"/>
    <property type="match status" value="1"/>
</dbReference>